<dbReference type="SUPFAM" id="SSF48173">
    <property type="entry name" value="Cryptochrome/photolyase FAD-binding domain"/>
    <property type="match status" value="1"/>
</dbReference>
<feature type="domain" description="Cryptochrome/DNA photolyase FAD-binding" evidence="5">
    <location>
        <begin position="86"/>
        <end position="218"/>
    </location>
</feature>
<dbReference type="PANTHER" id="PTHR11455:SF9">
    <property type="entry name" value="CRYPTOCHROME CIRCADIAN CLOCK 5 ISOFORM X1"/>
    <property type="match status" value="1"/>
</dbReference>
<keyword evidence="2 3" id="KW-0274">FAD</keyword>
<evidence type="ECO:0000313" key="6">
    <source>
        <dbReference type="EMBL" id="RZT62426.1"/>
    </source>
</evidence>
<dbReference type="GO" id="GO:0071949">
    <property type="term" value="F:FAD binding"/>
    <property type="evidence" value="ECO:0007669"/>
    <property type="project" value="TreeGrafter"/>
</dbReference>
<dbReference type="GO" id="GO:0003677">
    <property type="term" value="F:DNA binding"/>
    <property type="evidence" value="ECO:0007669"/>
    <property type="project" value="TreeGrafter"/>
</dbReference>
<sequence length="419" mass="46065">MTDAHALTDCASSLFPPTRVAGLQRAVDAVPRLGAAYGRDRNYDRGLGNDTTVSALSPYVRHRLITEHELVAAVIERHGVRAPEKFVQEVFWRTYWKGWLELRPQVWRDYVADVSRLVDDGEHPLPVDAGLRERYLAAIEGRTGIDGFDDWARDLVADGWLHNHVRMWFASIWIFTLRLPWQLGADFFLRHLLDGDPASNTLSWRWVAGLQTRGKTYLATAENIARYTDGRYRPRGLATTAEPLDGPPVPAATAAPEPRPLAPGRALLLLGEDDLHPESLPFAGVKVVGVVRPERGAPRGPGRAAGGVQAFQRGALVDAGRRASERYGCAESVIDEVRASELVALAHAHDVDRIVTAYAPTGYAADALEWARAEAAGDGIVIETVLRGWDARAWPQATRGFFPFTERIPGLLRDAGIGA</sequence>
<evidence type="ECO:0000256" key="1">
    <source>
        <dbReference type="ARBA" id="ARBA00022630"/>
    </source>
</evidence>
<feature type="region of interest" description="Disordered" evidence="4">
    <location>
        <begin position="236"/>
        <end position="257"/>
    </location>
</feature>
<evidence type="ECO:0000256" key="2">
    <source>
        <dbReference type="ARBA" id="ARBA00022827"/>
    </source>
</evidence>
<reference evidence="6 7" key="1">
    <citation type="journal article" date="2015" name="Stand. Genomic Sci.">
        <title>Genomic Encyclopedia of Bacterial and Archaeal Type Strains, Phase III: the genomes of soil and plant-associated and newly described type strains.</title>
        <authorList>
            <person name="Whitman W.B."/>
            <person name="Woyke T."/>
            <person name="Klenk H.P."/>
            <person name="Zhou Y."/>
            <person name="Lilburn T.G."/>
            <person name="Beck B.J."/>
            <person name="De Vos P."/>
            <person name="Vandamme P."/>
            <person name="Eisen J.A."/>
            <person name="Garrity G."/>
            <person name="Hugenholtz P."/>
            <person name="Kyrpides N.C."/>
        </authorList>
    </citation>
    <scope>NUCLEOTIDE SEQUENCE [LARGE SCALE GENOMIC DNA]</scope>
    <source>
        <strain evidence="6 7">AC4r</strain>
    </source>
</reference>
<evidence type="ECO:0000259" key="5">
    <source>
        <dbReference type="Pfam" id="PF03441"/>
    </source>
</evidence>
<dbReference type="Proteomes" id="UP000292408">
    <property type="component" value="Unassembled WGS sequence"/>
</dbReference>
<gene>
    <name evidence="6" type="ORF">EV140_0952</name>
</gene>
<dbReference type="Gene3D" id="1.25.40.80">
    <property type="match status" value="1"/>
</dbReference>
<evidence type="ECO:0000313" key="7">
    <source>
        <dbReference type="Proteomes" id="UP000292408"/>
    </source>
</evidence>
<comment type="caution">
    <text evidence="6">The sequence shown here is derived from an EMBL/GenBank/DDBJ whole genome shotgun (WGS) entry which is preliminary data.</text>
</comment>
<dbReference type="Gene3D" id="1.10.579.10">
    <property type="entry name" value="DNA Cyclobutane Dipyrimidine Photolyase, subunit A, domain 3"/>
    <property type="match status" value="1"/>
</dbReference>
<keyword evidence="7" id="KW-1185">Reference proteome</keyword>
<dbReference type="EMBL" id="SGXT01000013">
    <property type="protein sequence ID" value="RZT62426.1"/>
    <property type="molecule type" value="Genomic_DNA"/>
</dbReference>
<evidence type="ECO:0000256" key="3">
    <source>
        <dbReference type="PIRSR" id="PIRSR602081-1"/>
    </source>
</evidence>
<dbReference type="RefSeq" id="WP_241971295.1">
    <property type="nucleotide sequence ID" value="NZ_SGXT01000013.1"/>
</dbReference>
<protein>
    <submittedName>
        <fullName evidence="6">Deoxyribodipyrimidine photo-lyase</fullName>
    </submittedName>
</protein>
<proteinExistence type="predicted"/>
<dbReference type="InterPro" id="IPR005101">
    <property type="entry name" value="Cryptochr/Photolyase_FAD-bd"/>
</dbReference>
<feature type="binding site" evidence="3">
    <location>
        <position position="86"/>
    </location>
    <ligand>
        <name>FAD</name>
        <dbReference type="ChEBI" id="CHEBI:57692"/>
    </ligand>
</feature>
<feature type="binding site" evidence="3">
    <location>
        <begin position="194"/>
        <end position="196"/>
    </location>
    <ligand>
        <name>FAD</name>
        <dbReference type="ChEBI" id="CHEBI:57692"/>
    </ligand>
</feature>
<comment type="cofactor">
    <cofactor evidence="3">
        <name>FAD</name>
        <dbReference type="ChEBI" id="CHEBI:57692"/>
    </cofactor>
    <text evidence="3">Binds 1 FAD per subunit.</text>
</comment>
<dbReference type="InterPro" id="IPR002081">
    <property type="entry name" value="Cryptochrome/DNA_photolyase_1"/>
</dbReference>
<dbReference type="GO" id="GO:0003904">
    <property type="term" value="F:deoxyribodipyrimidine photo-lyase activity"/>
    <property type="evidence" value="ECO:0007669"/>
    <property type="project" value="TreeGrafter"/>
</dbReference>
<dbReference type="InterPro" id="IPR036134">
    <property type="entry name" value="Crypto/Photolyase_FAD-like_sf"/>
</dbReference>
<feature type="binding site" evidence="3">
    <location>
        <position position="37"/>
    </location>
    <ligand>
        <name>FAD</name>
        <dbReference type="ChEBI" id="CHEBI:57692"/>
    </ligand>
</feature>
<organism evidence="6 7">
    <name type="scientific">Microcella alkaliphila</name>
    <dbReference type="NCBI Taxonomy" id="279828"/>
    <lineage>
        <taxon>Bacteria</taxon>
        <taxon>Bacillati</taxon>
        <taxon>Actinomycetota</taxon>
        <taxon>Actinomycetes</taxon>
        <taxon>Micrococcales</taxon>
        <taxon>Microbacteriaceae</taxon>
        <taxon>Microcella</taxon>
    </lineage>
</organism>
<accession>A0A4Q7TNL6</accession>
<evidence type="ECO:0000256" key="4">
    <source>
        <dbReference type="SAM" id="MobiDB-lite"/>
    </source>
</evidence>
<dbReference type="PANTHER" id="PTHR11455">
    <property type="entry name" value="CRYPTOCHROME"/>
    <property type="match status" value="1"/>
</dbReference>
<name>A0A4Q7TNL6_9MICO</name>
<dbReference type="Pfam" id="PF03441">
    <property type="entry name" value="FAD_binding_7"/>
    <property type="match status" value="1"/>
</dbReference>
<dbReference type="AlphaFoldDB" id="A0A4Q7TNL6"/>
<keyword evidence="1 3" id="KW-0285">Flavoprotein</keyword>
<keyword evidence="6" id="KW-0456">Lyase</keyword>